<evidence type="ECO:0000313" key="7">
    <source>
        <dbReference type="Proteomes" id="UP001188597"/>
    </source>
</evidence>
<evidence type="ECO:0000259" key="5">
    <source>
        <dbReference type="Pfam" id="PF17766"/>
    </source>
</evidence>
<dbReference type="FunFam" id="3.30.70.80:FF:000003">
    <property type="entry name" value="Subtilisin-like protease SBT1.9"/>
    <property type="match status" value="1"/>
</dbReference>
<evidence type="ECO:0000256" key="3">
    <source>
        <dbReference type="SAM" id="SignalP"/>
    </source>
</evidence>
<reference evidence="6" key="1">
    <citation type="submission" date="2022-12" db="EMBL/GenBank/DDBJ databases">
        <title>Draft genome assemblies for two species of Escallonia (Escalloniales).</title>
        <authorList>
            <person name="Chanderbali A."/>
            <person name="Dervinis C."/>
            <person name="Anghel I."/>
            <person name="Soltis D."/>
            <person name="Soltis P."/>
            <person name="Zapata F."/>
        </authorList>
    </citation>
    <scope>NUCLEOTIDE SEQUENCE</scope>
    <source>
        <strain evidence="6">UCBG64.0493</strain>
        <tissue evidence="6">Leaf</tissue>
    </source>
</reference>
<feature type="domain" description="Inhibitor I9" evidence="4">
    <location>
        <begin position="31"/>
        <end position="109"/>
    </location>
</feature>
<evidence type="ECO:0000256" key="1">
    <source>
        <dbReference type="ARBA" id="ARBA00011073"/>
    </source>
</evidence>
<dbReference type="AlphaFoldDB" id="A0AA88VTB0"/>
<comment type="caution">
    <text evidence="6">The sequence shown here is derived from an EMBL/GenBank/DDBJ whole genome shotgun (WGS) entry which is preliminary data.</text>
</comment>
<dbReference type="InterPro" id="IPR010259">
    <property type="entry name" value="S8pro/Inhibitor_I9"/>
</dbReference>
<dbReference type="Pfam" id="PF05922">
    <property type="entry name" value="Inhibitor_I9"/>
    <property type="match status" value="1"/>
</dbReference>
<comment type="similarity">
    <text evidence="1">Belongs to the peptidase S8 family.</text>
</comment>
<accession>A0AA88VTB0</accession>
<feature type="domain" description="Subtilisin-like protease fibronectin type-III" evidence="5">
    <location>
        <begin position="174"/>
        <end position="258"/>
    </location>
</feature>
<dbReference type="Proteomes" id="UP001188597">
    <property type="component" value="Unassembled WGS sequence"/>
</dbReference>
<dbReference type="PANTHER" id="PTHR10795">
    <property type="entry name" value="PROPROTEIN CONVERTASE SUBTILISIN/KEXIN"/>
    <property type="match status" value="1"/>
</dbReference>
<evidence type="ECO:0008006" key="8">
    <source>
        <dbReference type="Google" id="ProtNLM"/>
    </source>
</evidence>
<dbReference type="EMBL" id="JAVXUP010001169">
    <property type="protein sequence ID" value="KAK3015041.1"/>
    <property type="molecule type" value="Genomic_DNA"/>
</dbReference>
<protein>
    <recommendedName>
        <fullName evidence="8">Inhibitor I9 domain-containing protein</fullName>
    </recommendedName>
</protein>
<proteinExistence type="inferred from homology"/>
<feature type="chain" id="PRO_5041727078" description="Inhibitor I9 domain-containing protein" evidence="3">
    <location>
        <begin position="27"/>
        <end position="263"/>
    </location>
</feature>
<gene>
    <name evidence="6" type="ORF">RJ639_005566</name>
</gene>
<evidence type="ECO:0000259" key="4">
    <source>
        <dbReference type="Pfam" id="PF05922"/>
    </source>
</evidence>
<name>A0AA88VTB0_9ASTE</name>
<dbReference type="Pfam" id="PF17766">
    <property type="entry name" value="fn3_6"/>
    <property type="match status" value="1"/>
</dbReference>
<dbReference type="Gene3D" id="3.30.70.80">
    <property type="entry name" value="Peptidase S8 propeptide/proteinase inhibitor I9"/>
    <property type="match status" value="1"/>
</dbReference>
<evidence type="ECO:0000256" key="2">
    <source>
        <dbReference type="ARBA" id="ARBA00022729"/>
    </source>
</evidence>
<keyword evidence="7" id="KW-1185">Reference proteome</keyword>
<dbReference type="Gene3D" id="2.60.40.2310">
    <property type="match status" value="1"/>
</dbReference>
<organism evidence="6 7">
    <name type="scientific">Escallonia herrerae</name>
    <dbReference type="NCBI Taxonomy" id="1293975"/>
    <lineage>
        <taxon>Eukaryota</taxon>
        <taxon>Viridiplantae</taxon>
        <taxon>Streptophyta</taxon>
        <taxon>Embryophyta</taxon>
        <taxon>Tracheophyta</taxon>
        <taxon>Spermatophyta</taxon>
        <taxon>Magnoliopsida</taxon>
        <taxon>eudicotyledons</taxon>
        <taxon>Gunneridae</taxon>
        <taxon>Pentapetalae</taxon>
        <taxon>asterids</taxon>
        <taxon>campanulids</taxon>
        <taxon>Escalloniales</taxon>
        <taxon>Escalloniaceae</taxon>
        <taxon>Escallonia</taxon>
    </lineage>
</organism>
<feature type="signal peptide" evidence="3">
    <location>
        <begin position="1"/>
        <end position="26"/>
    </location>
</feature>
<dbReference type="InterPro" id="IPR045051">
    <property type="entry name" value="SBT"/>
</dbReference>
<sequence length="263" mass="29582">MEGFFQSHLLVVFILFILVAIPFSTSDERRTYIIHMDKSAMPAPFLVHHSWYMSTLSSLPSSDGVSPLHLYTYNHVLDGFSAVLSRSHLEQLERIPGHVATYEETFGQIHTTHTPNKEACDSFSLDPKDVEGKYVFCVQSDYPDPSEIYRAGALGAIISSDGGQFLRPYDFPIPFVRVLTNVVDSSCAYRAMVKAPSTMKVVVEPETIYFTKKCSTAEFNLTVEIDLSHNPWNDYFGNSGYLSWYELNGTHIVRSPIVSAYAP</sequence>
<dbReference type="InterPro" id="IPR037045">
    <property type="entry name" value="S8pro/Inhibitor_I9_sf"/>
</dbReference>
<keyword evidence="2 3" id="KW-0732">Signal</keyword>
<dbReference type="InterPro" id="IPR041469">
    <property type="entry name" value="Subtilisin-like_FN3"/>
</dbReference>
<evidence type="ECO:0000313" key="6">
    <source>
        <dbReference type="EMBL" id="KAK3015041.1"/>
    </source>
</evidence>